<evidence type="ECO:0000313" key="1">
    <source>
        <dbReference type="EMBL" id="KAK7714723.1"/>
    </source>
</evidence>
<dbReference type="EMBL" id="JAKNSF020000113">
    <property type="protein sequence ID" value="KAK7714723.1"/>
    <property type="molecule type" value="Genomic_DNA"/>
</dbReference>
<gene>
    <name evidence="1" type="ORF">SLS63_011614</name>
</gene>
<dbReference type="InterPro" id="IPR036866">
    <property type="entry name" value="RibonucZ/Hydroxyglut_hydro"/>
</dbReference>
<dbReference type="PANTHER" id="PTHR36142">
    <property type="entry name" value="METALLO-HYDROLASE/OXIDOREDUCTASE SUPERFAMILY PROTEIN"/>
    <property type="match status" value="1"/>
</dbReference>
<sequence>MSTITGNLRSYFGSAPEQPLRPILTSLNGDGSWLMSFPLPPAELRQENKVGRKRFYHVAVDPWLRGPATMVSPWLVFIERTEPAAVSDGAGVGAVVREIEELAAAARGEAFDADADAQPPLVDAIFIKLHLLDHLHQPTLETFDKRIPVFATPQAAPTIRDWGHFDTVVETRDYMRNNGDGSVDRSASTAPGMPAAGHGSHWKTFHPGKPLPEWLSVFRLASDWEVELATVLVWSHKGHSNHQESGTRNEQHEFIINTPHGVDVNTEAVAAFFDDNVGKNRNTAGGAGQPEPADSMQCLAILAGLKDSYSFGMQSTVGVTRSLQLERKAGPRYWVKSHDLPVRYGGAVMRIRMTKEVIRTLEYGLEEEAKARLKEGQVGGLRKPNLVKVGNGECFVLR</sequence>
<keyword evidence="2" id="KW-1185">Reference proteome</keyword>
<accession>A0ABR1NTL1</accession>
<evidence type="ECO:0000313" key="2">
    <source>
        <dbReference type="Proteomes" id="UP001430848"/>
    </source>
</evidence>
<reference evidence="1 2" key="1">
    <citation type="submission" date="2024-02" db="EMBL/GenBank/DDBJ databases">
        <title>De novo assembly and annotation of 12 fungi associated with fruit tree decline syndrome in Ontario, Canada.</title>
        <authorList>
            <person name="Sulman M."/>
            <person name="Ellouze W."/>
            <person name="Ilyukhin E."/>
        </authorList>
    </citation>
    <scope>NUCLEOTIDE SEQUENCE [LARGE SCALE GENOMIC DNA]</scope>
    <source>
        <strain evidence="1 2">M169</strain>
    </source>
</reference>
<proteinExistence type="predicted"/>
<dbReference type="Proteomes" id="UP001430848">
    <property type="component" value="Unassembled WGS sequence"/>
</dbReference>
<protein>
    <submittedName>
        <fullName evidence="1">Uncharacterized protein</fullName>
    </submittedName>
</protein>
<comment type="caution">
    <text evidence="1">The sequence shown here is derived from an EMBL/GenBank/DDBJ whole genome shotgun (WGS) entry which is preliminary data.</text>
</comment>
<dbReference type="Gene3D" id="3.60.15.10">
    <property type="entry name" value="Ribonuclease Z/Hydroxyacylglutathione hydrolase-like"/>
    <property type="match status" value="1"/>
</dbReference>
<dbReference type="PANTHER" id="PTHR36142:SF2">
    <property type="entry name" value="METALLO-HYDROLASE_OXIDOREDUCTASE SUPERFAMILY PROTEIN"/>
    <property type="match status" value="1"/>
</dbReference>
<organism evidence="1 2">
    <name type="scientific">Diaporthe eres</name>
    <name type="common">Phomopsis oblonga</name>
    <dbReference type="NCBI Taxonomy" id="83184"/>
    <lineage>
        <taxon>Eukaryota</taxon>
        <taxon>Fungi</taxon>
        <taxon>Dikarya</taxon>
        <taxon>Ascomycota</taxon>
        <taxon>Pezizomycotina</taxon>
        <taxon>Sordariomycetes</taxon>
        <taxon>Sordariomycetidae</taxon>
        <taxon>Diaporthales</taxon>
        <taxon>Diaporthaceae</taxon>
        <taxon>Diaporthe</taxon>
        <taxon>Diaporthe eres species complex</taxon>
    </lineage>
</organism>
<name>A0ABR1NTL1_DIAER</name>